<dbReference type="RefSeq" id="WP_123167301.1">
    <property type="nucleotide sequence ID" value="NZ_QKOD01000001.1"/>
</dbReference>
<reference evidence="3 4" key="1">
    <citation type="journal article" date="2018" name="Mol. Plant Microbe Interact.">
        <title>Taxonomically Different Co-Microsymbionts of a Relict Legume, Oxytropis popoviana, Have Complementary Sets of Symbiotic Genes and Together Increase the Efficiency of Plant Nodulation.</title>
        <authorList>
            <person name="Safronova V."/>
            <person name="Belimov A."/>
            <person name="Sazanova A."/>
            <person name="Chirak E."/>
            <person name="Verkhozina A."/>
            <person name="Kuznetsova I."/>
            <person name="Andronov E."/>
            <person name="Puhalsky J."/>
            <person name="Tikhonovich I."/>
        </authorList>
    </citation>
    <scope>NUCLEOTIDE SEQUENCE [LARGE SCALE GENOMIC DNA]</scope>
    <source>
        <strain evidence="3 4">Opo-235</strain>
    </source>
</reference>
<dbReference type="GO" id="GO:0016020">
    <property type="term" value="C:membrane"/>
    <property type="evidence" value="ECO:0007669"/>
    <property type="project" value="TreeGrafter"/>
</dbReference>
<dbReference type="InterPro" id="IPR050879">
    <property type="entry name" value="Acyltransferase_3"/>
</dbReference>
<dbReference type="GO" id="GO:0016747">
    <property type="term" value="F:acyltransferase activity, transferring groups other than amino-acyl groups"/>
    <property type="evidence" value="ECO:0007669"/>
    <property type="project" value="InterPro"/>
</dbReference>
<evidence type="ECO:0000313" key="4">
    <source>
        <dbReference type="Proteomes" id="UP000275436"/>
    </source>
</evidence>
<feature type="transmembrane region" description="Helical" evidence="1">
    <location>
        <begin position="12"/>
        <end position="30"/>
    </location>
</feature>
<feature type="transmembrane region" description="Helical" evidence="1">
    <location>
        <begin position="134"/>
        <end position="155"/>
    </location>
</feature>
<gene>
    <name evidence="3" type="ORF">DNR46_06025</name>
</gene>
<dbReference type="PANTHER" id="PTHR23028:SF131">
    <property type="entry name" value="BLR2367 PROTEIN"/>
    <property type="match status" value="1"/>
</dbReference>
<evidence type="ECO:0000256" key="1">
    <source>
        <dbReference type="SAM" id="Phobius"/>
    </source>
</evidence>
<feature type="transmembrane region" description="Helical" evidence="1">
    <location>
        <begin position="281"/>
        <end position="302"/>
    </location>
</feature>
<feature type="transmembrane region" description="Helical" evidence="1">
    <location>
        <begin position="308"/>
        <end position="326"/>
    </location>
</feature>
<name>A0A3M9XJ28_9HYPH</name>
<feature type="domain" description="Acyltransferase 3" evidence="2">
    <location>
        <begin position="4"/>
        <end position="318"/>
    </location>
</feature>
<feature type="transmembrane region" description="Helical" evidence="1">
    <location>
        <begin position="90"/>
        <end position="114"/>
    </location>
</feature>
<dbReference type="InterPro" id="IPR002656">
    <property type="entry name" value="Acyl_transf_3_dom"/>
</dbReference>
<evidence type="ECO:0000313" key="3">
    <source>
        <dbReference type="EMBL" id="RNJ47368.1"/>
    </source>
</evidence>
<feature type="transmembrane region" description="Helical" evidence="1">
    <location>
        <begin position="207"/>
        <end position="226"/>
    </location>
</feature>
<dbReference type="Proteomes" id="UP000275436">
    <property type="component" value="Unassembled WGS sequence"/>
</dbReference>
<dbReference type="PANTHER" id="PTHR23028">
    <property type="entry name" value="ACETYLTRANSFERASE"/>
    <property type="match status" value="1"/>
</dbReference>
<comment type="caution">
    <text evidence="3">The sequence shown here is derived from an EMBL/GenBank/DDBJ whole genome shotgun (WGS) entry which is preliminary data.</text>
</comment>
<keyword evidence="1" id="KW-0812">Transmembrane</keyword>
<keyword evidence="3" id="KW-0012">Acyltransferase</keyword>
<dbReference type="EMBL" id="QKOD01000001">
    <property type="protein sequence ID" value="RNJ47368.1"/>
    <property type="molecule type" value="Genomic_DNA"/>
</dbReference>
<dbReference type="AlphaFoldDB" id="A0A3M9XJ28"/>
<feature type="transmembrane region" description="Helical" evidence="1">
    <location>
        <begin position="160"/>
        <end position="177"/>
    </location>
</feature>
<feature type="transmembrane region" description="Helical" evidence="1">
    <location>
        <begin position="238"/>
        <end position="260"/>
    </location>
</feature>
<sequence>MLYKNIQGLRAVAALMVMFAHIYPALPMRAHWTLPYVNTMGPGGVDLFFVISGFVVYLSADRLGKKAEIVGRWLSFREFTVKRVLRIYPVYWVAFFVASVLLLTTTLVVAPPQISERPLWGLLLLIDQPNNRIGAAWTLQYEVTFYAICALAILLFPRRILLMLGPVAVAVFLGWVAGIVKPTAYLFLEFVFGIVVALLVQRKISGHAASSLAVGVGGILIGAVYFHSQGGWWVLGHMWRVLCFGLPSAFIVYGLVAMEIRAGWVFSRLWVGVGDSSYSLYLWHYPLFAVLAACYADLGIMSRVPVEVLALTSCSIAVLFGFVSFYQIERRINKSGWVARLAGAAGKKPAPMAADLKAEMA</sequence>
<dbReference type="Pfam" id="PF01757">
    <property type="entry name" value="Acyl_transf_3"/>
    <property type="match status" value="1"/>
</dbReference>
<keyword evidence="3" id="KW-0808">Transferase</keyword>
<keyword evidence="1" id="KW-1133">Transmembrane helix</keyword>
<dbReference type="GO" id="GO:0000271">
    <property type="term" value="P:polysaccharide biosynthetic process"/>
    <property type="evidence" value="ECO:0007669"/>
    <property type="project" value="TreeGrafter"/>
</dbReference>
<proteinExistence type="predicted"/>
<feature type="transmembrane region" description="Helical" evidence="1">
    <location>
        <begin position="36"/>
        <end position="58"/>
    </location>
</feature>
<keyword evidence="1" id="KW-0472">Membrane</keyword>
<organism evidence="3 4">
    <name type="scientific">Mesorhizobium japonicum</name>
    <dbReference type="NCBI Taxonomy" id="2066070"/>
    <lineage>
        <taxon>Bacteria</taxon>
        <taxon>Pseudomonadati</taxon>
        <taxon>Pseudomonadota</taxon>
        <taxon>Alphaproteobacteria</taxon>
        <taxon>Hyphomicrobiales</taxon>
        <taxon>Phyllobacteriaceae</taxon>
        <taxon>Mesorhizobium</taxon>
    </lineage>
</organism>
<protein>
    <submittedName>
        <fullName evidence="3">Acyltransferase</fullName>
    </submittedName>
</protein>
<accession>A0A3M9XJ28</accession>
<evidence type="ECO:0000259" key="2">
    <source>
        <dbReference type="Pfam" id="PF01757"/>
    </source>
</evidence>
<feature type="transmembrane region" description="Helical" evidence="1">
    <location>
        <begin position="183"/>
        <end position="200"/>
    </location>
</feature>